<proteinExistence type="predicted"/>
<comment type="caution">
    <text evidence="2">The sequence shown here is derived from an EMBL/GenBank/DDBJ whole genome shotgun (WGS) entry which is preliminary data.</text>
</comment>
<gene>
    <name evidence="2" type="ORF">KBO27_32585</name>
</gene>
<dbReference type="Pfam" id="PF09709">
    <property type="entry name" value="Cas_Csd1"/>
    <property type="match status" value="1"/>
</dbReference>
<feature type="region of interest" description="Disordered" evidence="1">
    <location>
        <begin position="484"/>
        <end position="505"/>
    </location>
</feature>
<dbReference type="Proteomes" id="UP000674084">
    <property type="component" value="Unassembled WGS sequence"/>
</dbReference>
<evidence type="ECO:0000256" key="1">
    <source>
        <dbReference type="SAM" id="MobiDB-lite"/>
    </source>
</evidence>
<evidence type="ECO:0000313" key="3">
    <source>
        <dbReference type="Proteomes" id="UP000674084"/>
    </source>
</evidence>
<organism evidence="2 3">
    <name type="scientific">Saccharopolyspora endophytica</name>
    <dbReference type="NCBI Taxonomy" id="543886"/>
    <lineage>
        <taxon>Bacteria</taxon>
        <taxon>Bacillati</taxon>
        <taxon>Actinomycetota</taxon>
        <taxon>Actinomycetes</taxon>
        <taxon>Pseudonocardiales</taxon>
        <taxon>Pseudonocardiaceae</taxon>
        <taxon>Saccharopolyspora</taxon>
    </lineage>
</organism>
<feature type="compositionally biased region" description="Basic and acidic residues" evidence="1">
    <location>
        <begin position="587"/>
        <end position="606"/>
    </location>
</feature>
<reference evidence="2 3" key="1">
    <citation type="submission" date="2021-04" db="EMBL/GenBank/DDBJ databases">
        <title>Whole-genome sequencing of Saccharopolyspora endophytica KCTC 19397.</title>
        <authorList>
            <person name="Ay H."/>
            <person name="Saygin H."/>
            <person name="Sahin N."/>
        </authorList>
    </citation>
    <scope>NUCLEOTIDE SEQUENCE [LARGE SCALE GENOMIC DNA]</scope>
    <source>
        <strain evidence="2 3">KCTC 19397</strain>
    </source>
</reference>
<keyword evidence="3" id="KW-1185">Reference proteome</keyword>
<dbReference type="InterPro" id="IPR010144">
    <property type="entry name" value="CRISPR-assoc_prot_Csd1-typ"/>
</dbReference>
<evidence type="ECO:0000313" key="2">
    <source>
        <dbReference type="EMBL" id="MBQ0928707.1"/>
    </source>
</evidence>
<feature type="region of interest" description="Disordered" evidence="1">
    <location>
        <begin position="584"/>
        <end position="606"/>
    </location>
</feature>
<sequence>MMLVQRLVEYAREHSTSKPFHREREFSWELALSSTGKKPRLDECRDADEARKGRGQRHLTPAVTRTVGVAPQMGADDVQYVLGWGDEGTKPARVQDCHQQFVDLINRWAEESAGECPEAEVVRDFYARGGVAEVQRPDEIGAKQGVLISVDGVRIITLDALTWFWEAEVARRKTGGTTGLCLVCGRDGVLAETVPGNLSKRLVPGAANNPALISVNERVFGYQLTTGLHHTPICLACGDAMNTALTELLSGPHTLGAAQQDSVMTWWTLGDAPKDFFNIMPGKPDPAAVNRVLERLRGGQPLLVADSVRSQAAEGRFCSVTLGGNSSRVVIRDWIDMPLSEVMANLAGWYDDHEIATVWDEYPVHYPLWQLERATGRWDKDRKAYRDFRDTANGQPEHVHRDLIGAVLRHKPLPASMPRHVVQRITNDGTVDGPRAALLRFALQRHPRKDTDMPPGLDEQRTDPAYIAGRAFAVYEAIQLASVDSRNPSRNEPDGAGESGNGRKKLNATFKDRHFSGAVSNPRPALTAASKLAPGWLGVIRRSKWSGLAFTLEGKLSAVLALADEIPGRLNPKQQAEFILGYHHQHAHDAQQRRERRAQRGDSDAA</sequence>
<dbReference type="EMBL" id="JAGPXE010000024">
    <property type="protein sequence ID" value="MBQ0928707.1"/>
    <property type="molecule type" value="Genomic_DNA"/>
</dbReference>
<accession>A0ABS5DQW6</accession>
<name>A0ABS5DQW6_9PSEU</name>
<protein>
    <submittedName>
        <fullName evidence="2">Type I-C CRISPR-associated protein Cas8c/Csd1</fullName>
    </submittedName>
</protein>